<evidence type="ECO:0008006" key="9">
    <source>
        <dbReference type="Google" id="ProtNLM"/>
    </source>
</evidence>
<dbReference type="PROSITE" id="PS00670">
    <property type="entry name" value="D_2_HYDROXYACID_DH_2"/>
    <property type="match status" value="1"/>
</dbReference>
<evidence type="ECO:0000256" key="1">
    <source>
        <dbReference type="ARBA" id="ARBA00005854"/>
    </source>
</evidence>
<organism evidence="7 8">
    <name type="scientific">Paramesorhizobium deserti</name>
    <dbReference type="NCBI Taxonomy" id="1494590"/>
    <lineage>
        <taxon>Bacteria</taxon>
        <taxon>Pseudomonadati</taxon>
        <taxon>Pseudomonadota</taxon>
        <taxon>Alphaproteobacteria</taxon>
        <taxon>Hyphomicrobiales</taxon>
        <taxon>Phyllobacteriaceae</taxon>
        <taxon>Paramesorhizobium</taxon>
    </lineage>
</organism>
<dbReference type="InterPro" id="IPR036291">
    <property type="entry name" value="NAD(P)-bd_dom_sf"/>
</dbReference>
<dbReference type="SUPFAM" id="SSF52283">
    <property type="entry name" value="Formate/glycerate dehydrogenase catalytic domain-like"/>
    <property type="match status" value="1"/>
</dbReference>
<evidence type="ECO:0000313" key="7">
    <source>
        <dbReference type="EMBL" id="KXF75896.1"/>
    </source>
</evidence>
<dbReference type="InterPro" id="IPR006139">
    <property type="entry name" value="D-isomer_2_OHA_DH_cat_dom"/>
</dbReference>
<evidence type="ECO:0000313" key="8">
    <source>
        <dbReference type="Proteomes" id="UP000070107"/>
    </source>
</evidence>
<dbReference type="InterPro" id="IPR043322">
    <property type="entry name" value="CtBP"/>
</dbReference>
<evidence type="ECO:0000259" key="5">
    <source>
        <dbReference type="Pfam" id="PF00389"/>
    </source>
</evidence>
<feature type="domain" description="D-isomer specific 2-hydroxyacid dehydrogenase catalytic" evidence="5">
    <location>
        <begin position="45"/>
        <end position="323"/>
    </location>
</feature>
<evidence type="ECO:0000256" key="3">
    <source>
        <dbReference type="ARBA" id="ARBA00023027"/>
    </source>
</evidence>
<reference evidence="7 8" key="1">
    <citation type="submission" date="2015-11" db="EMBL/GenBank/DDBJ databases">
        <title>Draft genome sequence of Paramesorhizobium deserti A-3-E, a strain highly resistant to diverse beta-lactam antibiotics.</title>
        <authorList>
            <person name="Lv R."/>
            <person name="Yang X."/>
            <person name="Fang N."/>
            <person name="Guo J."/>
            <person name="Luo X."/>
            <person name="Peng F."/>
            <person name="Yang R."/>
            <person name="Cui Y."/>
            <person name="Fang C."/>
            <person name="Song Y."/>
        </authorList>
    </citation>
    <scope>NUCLEOTIDE SEQUENCE [LARGE SCALE GENOMIC DNA]</scope>
    <source>
        <strain evidence="7 8">A-3-E</strain>
    </source>
</reference>
<proteinExistence type="inferred from homology"/>
<accession>A0A135HRR6</accession>
<dbReference type="InterPro" id="IPR006140">
    <property type="entry name" value="D-isomer_DH_NAD-bd"/>
</dbReference>
<dbReference type="InterPro" id="IPR029753">
    <property type="entry name" value="D-isomer_DH_CS"/>
</dbReference>
<comment type="similarity">
    <text evidence="1 4">Belongs to the D-isomer specific 2-hydroxyacid dehydrogenase family.</text>
</comment>
<dbReference type="PANTHER" id="PTHR43761">
    <property type="entry name" value="D-ISOMER SPECIFIC 2-HYDROXYACID DEHYDROGENASE FAMILY PROTEIN (AFU_ORTHOLOGUE AFUA_1G13630)"/>
    <property type="match status" value="1"/>
</dbReference>
<sequence length="336" mass="36840">MTSDQQTRSRLVIVLDEGYGGTEVEEAVLAPFGARVIERPCNGNPEAVRRAVLGADAVLVRESPVDAEAIAAMPGCRAIVRYGVGVDNVDRKAAAERHIFVANVPDYGVEEVSDHALALLFAVARRIVSRDRTVRNGGWNIARAEPMYRLRGGTLGLVGYGRIGHAFHRKARALGYENTLIYDPFLKSTPEGADLCSIERLCGESDAISLHAPLTDDTRHIINKARLDLMKPTAILVNTSRGGLVDTQALYEALAESRIFGAGLDVFETEPPARDNPLLGLSNVVLSDHTGWYSEQSVQDLRRKASEEIARVFAGDRPRNWVNRWEDVPSETLNNT</sequence>
<dbReference type="AlphaFoldDB" id="A0A135HRR6"/>
<dbReference type="Pfam" id="PF02826">
    <property type="entry name" value="2-Hacid_dh_C"/>
    <property type="match status" value="1"/>
</dbReference>
<dbReference type="PROSITE" id="PS00671">
    <property type="entry name" value="D_2_HYDROXYACID_DH_3"/>
    <property type="match status" value="1"/>
</dbReference>
<dbReference type="PANTHER" id="PTHR43761:SF1">
    <property type="entry name" value="D-ISOMER SPECIFIC 2-HYDROXYACID DEHYDROGENASE CATALYTIC DOMAIN-CONTAINING PROTEIN-RELATED"/>
    <property type="match status" value="1"/>
</dbReference>
<feature type="domain" description="D-isomer specific 2-hydroxyacid dehydrogenase NAD-binding" evidence="6">
    <location>
        <begin position="117"/>
        <end position="291"/>
    </location>
</feature>
<dbReference type="CDD" id="cd05299">
    <property type="entry name" value="CtBP_dh"/>
    <property type="match status" value="1"/>
</dbReference>
<evidence type="ECO:0000256" key="4">
    <source>
        <dbReference type="RuleBase" id="RU003719"/>
    </source>
</evidence>
<gene>
    <name evidence="7" type="ORF">ATN84_18250</name>
</gene>
<dbReference type="GO" id="GO:0051287">
    <property type="term" value="F:NAD binding"/>
    <property type="evidence" value="ECO:0007669"/>
    <property type="project" value="InterPro"/>
</dbReference>
<dbReference type="Pfam" id="PF00389">
    <property type="entry name" value="2-Hacid_dh"/>
    <property type="match status" value="1"/>
</dbReference>
<dbReference type="InterPro" id="IPR050418">
    <property type="entry name" value="D-iso_2-hydroxyacid_DH_PdxB"/>
</dbReference>
<dbReference type="RefSeq" id="WP_068884250.1">
    <property type="nucleotide sequence ID" value="NZ_LNTU01000037.1"/>
</dbReference>
<comment type="caution">
    <text evidence="7">The sequence shown here is derived from an EMBL/GenBank/DDBJ whole genome shotgun (WGS) entry which is preliminary data.</text>
</comment>
<name>A0A135HRR6_9HYPH</name>
<dbReference type="GO" id="GO:0003714">
    <property type="term" value="F:transcription corepressor activity"/>
    <property type="evidence" value="ECO:0007669"/>
    <property type="project" value="InterPro"/>
</dbReference>
<evidence type="ECO:0000259" key="6">
    <source>
        <dbReference type="Pfam" id="PF02826"/>
    </source>
</evidence>
<dbReference type="FunFam" id="3.40.50.720:FF:000203">
    <property type="entry name" value="D-3-phosphoglycerate dehydrogenase (SerA)"/>
    <property type="match status" value="1"/>
</dbReference>
<protein>
    <recommendedName>
        <fullName evidence="9">Hydroxyacid dehydrogenase</fullName>
    </recommendedName>
</protein>
<evidence type="ECO:0000256" key="2">
    <source>
        <dbReference type="ARBA" id="ARBA00023002"/>
    </source>
</evidence>
<keyword evidence="8" id="KW-1185">Reference proteome</keyword>
<keyword evidence="2 4" id="KW-0560">Oxidoreductase</keyword>
<dbReference type="OrthoDB" id="9793626at2"/>
<dbReference type="STRING" id="1494590.ATN84_18250"/>
<dbReference type="GO" id="GO:0016616">
    <property type="term" value="F:oxidoreductase activity, acting on the CH-OH group of donors, NAD or NADP as acceptor"/>
    <property type="evidence" value="ECO:0007669"/>
    <property type="project" value="InterPro"/>
</dbReference>
<dbReference type="EMBL" id="LNTU01000037">
    <property type="protein sequence ID" value="KXF75896.1"/>
    <property type="molecule type" value="Genomic_DNA"/>
</dbReference>
<dbReference type="Gene3D" id="3.40.50.720">
    <property type="entry name" value="NAD(P)-binding Rossmann-like Domain"/>
    <property type="match status" value="2"/>
</dbReference>
<dbReference type="SUPFAM" id="SSF51735">
    <property type="entry name" value="NAD(P)-binding Rossmann-fold domains"/>
    <property type="match status" value="1"/>
</dbReference>
<dbReference type="Proteomes" id="UP000070107">
    <property type="component" value="Unassembled WGS sequence"/>
</dbReference>
<keyword evidence="3" id="KW-0520">NAD</keyword>